<dbReference type="Pfam" id="PF00676">
    <property type="entry name" value="E1_dh"/>
    <property type="match status" value="1"/>
</dbReference>
<dbReference type="PANTHER" id="PTHR43380:SF1">
    <property type="entry name" value="2-OXOISOVALERATE DEHYDROGENASE SUBUNIT ALPHA, MITOCHONDRIAL"/>
    <property type="match status" value="1"/>
</dbReference>
<evidence type="ECO:0000259" key="5">
    <source>
        <dbReference type="Pfam" id="PF00676"/>
    </source>
</evidence>
<comment type="caution">
    <text evidence="6">The sequence shown here is derived from an EMBL/GenBank/DDBJ whole genome shotgun (WGS) entry which is preliminary data.</text>
</comment>
<dbReference type="NCBIfam" id="TIGR03181">
    <property type="entry name" value="PDH_E1_alph_x"/>
    <property type="match status" value="1"/>
</dbReference>
<evidence type="ECO:0000313" key="6">
    <source>
        <dbReference type="EMBL" id="PQP79846.1"/>
    </source>
</evidence>
<dbReference type="EC" id="1.2.4.1" evidence="4"/>
<comment type="subunit">
    <text evidence="4">Heterodimer of an alpha and a beta chain.</text>
</comment>
<keyword evidence="7" id="KW-1185">Reference proteome</keyword>
<dbReference type="InterPro" id="IPR029061">
    <property type="entry name" value="THDP-binding"/>
</dbReference>
<dbReference type="SUPFAM" id="SSF52518">
    <property type="entry name" value="Thiamin diphosphate-binding fold (THDP-binding)"/>
    <property type="match status" value="1"/>
</dbReference>
<gene>
    <name evidence="6" type="primary">pdhA</name>
    <name evidence="6" type="ORF">C6B37_00815</name>
</gene>
<feature type="domain" description="Dehydrogenase E1 component" evidence="5">
    <location>
        <begin position="44"/>
        <end position="320"/>
    </location>
</feature>
<comment type="cofactor">
    <cofactor evidence="1 4">
        <name>thiamine diphosphate</name>
        <dbReference type="ChEBI" id="CHEBI:58937"/>
    </cofactor>
</comment>
<sequence length="367" mass="41815">MNVVFNDLYNPLKKKQLQILDINGKVINKQLEPKISNDQLLDMYKKMVLTRIADVKAVQYQRQGRMLNYIVNEGHEACQIGAAFAVQKKDWISPYFRDLGLYLSRNIDLEQVYLYWYGNEKGSQLDPKKRILPVNIIIGSGMNIGAGLAIASKIQSKDEVTIATIGDGGTSHEEFYSGLNLAASMDAPLVVLIQNNQYAISTPRQKATKAETLAQKAYAFGIPGIQVDGNDVLAVYAVVKEFTDAARQGKGAGLIEMITYRMGAHSTNDNPSLYRTKEEEQEWRKKDPIKRFQNYLINKKILNPDLIAQIEQETIEYVTSVHKKILTYGDKIEIKELFEHVYQQMTPQLKEQYLAYENFLKYQKKGK</sequence>
<dbReference type="Gene3D" id="3.40.50.970">
    <property type="match status" value="1"/>
</dbReference>
<dbReference type="InterPro" id="IPR017596">
    <property type="entry name" value="PdhA/BkdA"/>
</dbReference>
<keyword evidence="3 4" id="KW-0786">Thiamine pyrophosphate</keyword>
<evidence type="ECO:0000256" key="4">
    <source>
        <dbReference type="RuleBase" id="RU366007"/>
    </source>
</evidence>
<dbReference type="CDD" id="cd02000">
    <property type="entry name" value="TPP_E1_PDC_ADC_BCADC"/>
    <property type="match status" value="1"/>
</dbReference>
<dbReference type="GO" id="GO:0004739">
    <property type="term" value="F:pyruvate dehydrogenase (acetyl-transferring) activity"/>
    <property type="evidence" value="ECO:0007669"/>
    <property type="project" value="UniProtKB-UniRule"/>
</dbReference>
<accession>A0A2S8NV35</accession>
<comment type="function">
    <text evidence="4">The pyruvate dehydrogenase complex catalyzes the overall conversion of pyruvate to acetyl-CoA and CO(2). It contains multiple copies of three enzymatic components: pyruvate dehydrogenase (E1), dihydrolipoamide acetyltransferase (E2) and lipoamide dehydrogenase (E3).</text>
</comment>
<protein>
    <recommendedName>
        <fullName evidence="4">Pyruvate dehydrogenase E1 component subunit alpha</fullName>
        <ecNumber evidence="4">1.2.4.1</ecNumber>
    </recommendedName>
</protein>
<dbReference type="EMBL" id="PUUG01000012">
    <property type="protein sequence ID" value="PQP79846.1"/>
    <property type="molecule type" value="Genomic_DNA"/>
</dbReference>
<keyword evidence="2 4" id="KW-0560">Oxidoreductase</keyword>
<keyword evidence="4 6" id="KW-0670">Pyruvate</keyword>
<dbReference type="InterPro" id="IPR050771">
    <property type="entry name" value="Alpha-ketoacid_DH_E1_comp"/>
</dbReference>
<dbReference type="InterPro" id="IPR001017">
    <property type="entry name" value="DH_E1"/>
</dbReference>
<dbReference type="Proteomes" id="UP000238672">
    <property type="component" value="Unassembled WGS sequence"/>
</dbReference>
<dbReference type="PANTHER" id="PTHR43380">
    <property type="entry name" value="2-OXOISOVALERATE DEHYDROGENASE SUBUNIT ALPHA, MITOCHONDRIAL"/>
    <property type="match status" value="1"/>
</dbReference>
<dbReference type="GO" id="GO:0009083">
    <property type="term" value="P:branched-chain amino acid catabolic process"/>
    <property type="evidence" value="ECO:0007669"/>
    <property type="project" value="TreeGrafter"/>
</dbReference>
<organism evidence="6 7">
    <name type="scientific">Candidatus Phytoplasma phoenicium</name>
    <dbReference type="NCBI Taxonomy" id="198422"/>
    <lineage>
        <taxon>Bacteria</taxon>
        <taxon>Bacillati</taxon>
        <taxon>Mycoplasmatota</taxon>
        <taxon>Mollicutes</taxon>
        <taxon>Acholeplasmatales</taxon>
        <taxon>Acholeplasmataceae</taxon>
        <taxon>Candidatus Phytoplasma</taxon>
        <taxon>16SrIX (Pigeon pea witches'-broom group)</taxon>
    </lineage>
</organism>
<name>A0A2S8NV35_9MOLU</name>
<evidence type="ECO:0000256" key="3">
    <source>
        <dbReference type="ARBA" id="ARBA00023052"/>
    </source>
</evidence>
<dbReference type="AlphaFoldDB" id="A0A2S8NV35"/>
<proteinExistence type="predicted"/>
<reference evidence="6 7" key="1">
    <citation type="submission" date="2018-02" db="EMBL/GenBank/DDBJ databases">
        <title>Metagenomics reveals mixed infection of spiroplasma and phytoplasma in chicory.</title>
        <authorList>
            <person name="Polano C."/>
            <person name="Moruzzi S."/>
            <person name="Ermacora P."/>
            <person name="Ferrini F."/>
            <person name="Martini M."/>
            <person name="Firrao G."/>
        </authorList>
    </citation>
    <scope>NUCLEOTIDE SEQUENCE [LARGE SCALE GENOMIC DNA]</scope>
    <source>
        <strain evidence="6 7">ChiP</strain>
    </source>
</reference>
<evidence type="ECO:0000256" key="2">
    <source>
        <dbReference type="ARBA" id="ARBA00023002"/>
    </source>
</evidence>
<evidence type="ECO:0000313" key="7">
    <source>
        <dbReference type="Proteomes" id="UP000238672"/>
    </source>
</evidence>
<evidence type="ECO:0000256" key="1">
    <source>
        <dbReference type="ARBA" id="ARBA00001964"/>
    </source>
</evidence>
<comment type="catalytic activity">
    <reaction evidence="4">
        <text>N(6)-[(R)-lipoyl]-L-lysyl-[protein] + pyruvate + H(+) = N(6)-[(R)-S(8)-acetyldihydrolipoyl]-L-lysyl-[protein] + CO2</text>
        <dbReference type="Rhea" id="RHEA:19189"/>
        <dbReference type="Rhea" id="RHEA-COMP:10474"/>
        <dbReference type="Rhea" id="RHEA-COMP:10478"/>
        <dbReference type="ChEBI" id="CHEBI:15361"/>
        <dbReference type="ChEBI" id="CHEBI:15378"/>
        <dbReference type="ChEBI" id="CHEBI:16526"/>
        <dbReference type="ChEBI" id="CHEBI:83099"/>
        <dbReference type="ChEBI" id="CHEBI:83111"/>
        <dbReference type="EC" id="1.2.4.1"/>
    </reaction>
</comment>